<dbReference type="InterPro" id="IPR050090">
    <property type="entry name" value="Tyrosine_recombinase_XerCD"/>
</dbReference>
<name>A0A0P1E1K0_9RHOB</name>
<dbReference type="EMBL" id="CYPS01000010">
    <property type="protein sequence ID" value="CUH41840.1"/>
    <property type="molecule type" value="Genomic_DNA"/>
</dbReference>
<dbReference type="Proteomes" id="UP000050786">
    <property type="component" value="Unassembled WGS sequence"/>
</dbReference>
<feature type="region of interest" description="Disordered" evidence="4">
    <location>
        <begin position="7"/>
        <end position="30"/>
    </location>
</feature>
<dbReference type="GO" id="GO:0003677">
    <property type="term" value="F:DNA binding"/>
    <property type="evidence" value="ECO:0007669"/>
    <property type="project" value="UniProtKB-KW"/>
</dbReference>
<evidence type="ECO:0000313" key="6">
    <source>
        <dbReference type="EMBL" id="CUH41840.1"/>
    </source>
</evidence>
<evidence type="ECO:0000256" key="4">
    <source>
        <dbReference type="SAM" id="MobiDB-lite"/>
    </source>
</evidence>
<dbReference type="GO" id="GO:0006310">
    <property type="term" value="P:DNA recombination"/>
    <property type="evidence" value="ECO:0007669"/>
    <property type="project" value="UniProtKB-KW"/>
</dbReference>
<evidence type="ECO:0000259" key="5">
    <source>
        <dbReference type="PROSITE" id="PS51898"/>
    </source>
</evidence>
<dbReference type="InterPro" id="IPR002104">
    <property type="entry name" value="Integrase_catalytic"/>
</dbReference>
<dbReference type="SUPFAM" id="SSF56349">
    <property type="entry name" value="DNA breaking-rejoining enzymes"/>
    <property type="match status" value="1"/>
</dbReference>
<dbReference type="Gene3D" id="1.10.443.10">
    <property type="entry name" value="Intergrase catalytic core"/>
    <property type="match status" value="1"/>
</dbReference>
<dbReference type="Pfam" id="PF00589">
    <property type="entry name" value="Phage_integrase"/>
    <property type="match status" value="1"/>
</dbReference>
<dbReference type="InterPro" id="IPR013762">
    <property type="entry name" value="Integrase-like_cat_sf"/>
</dbReference>
<dbReference type="InterPro" id="IPR010998">
    <property type="entry name" value="Integrase_recombinase_N"/>
</dbReference>
<dbReference type="PROSITE" id="PS51898">
    <property type="entry name" value="TYR_RECOMBINASE"/>
    <property type="match status" value="1"/>
</dbReference>
<evidence type="ECO:0000256" key="2">
    <source>
        <dbReference type="ARBA" id="ARBA00023125"/>
    </source>
</evidence>
<organism evidence="6 7">
    <name type="scientific">Ruegeria atlantica</name>
    <dbReference type="NCBI Taxonomy" id="81569"/>
    <lineage>
        <taxon>Bacteria</taxon>
        <taxon>Pseudomonadati</taxon>
        <taxon>Pseudomonadota</taxon>
        <taxon>Alphaproteobacteria</taxon>
        <taxon>Rhodobacterales</taxon>
        <taxon>Roseobacteraceae</taxon>
        <taxon>Ruegeria</taxon>
    </lineage>
</organism>
<accession>A0A0P1E1K0</accession>
<proteinExistence type="predicted"/>
<protein>
    <submittedName>
        <fullName evidence="6">Tyrosine recombinase XerC</fullName>
    </submittedName>
</protein>
<reference evidence="7" key="1">
    <citation type="submission" date="2015-09" db="EMBL/GenBank/DDBJ databases">
        <authorList>
            <person name="Rodrigo-Torres L."/>
            <person name="Arahal D.R."/>
        </authorList>
    </citation>
    <scope>NUCLEOTIDE SEQUENCE [LARGE SCALE GENOMIC DNA]</scope>
    <source>
        <strain evidence="7">CECT 4293</strain>
    </source>
</reference>
<dbReference type="PANTHER" id="PTHR30349">
    <property type="entry name" value="PHAGE INTEGRASE-RELATED"/>
    <property type="match status" value="1"/>
</dbReference>
<sequence>MATIVKRPSGKWQATVRKDGQSRSMSFHKRADATKWARETELSADRGLLTPALSVGASEMTLGEVLRKYRDDVTSEKRCADNESYAINGFLRKCSQLANKKVNKLRSADFVHYRDQRIKSMKAATVVRELGWLQHALDVACDDWGQNLPQGNPVKPVRRPKIDNRRERRLQEGEWQALLNAVNQSRSPLMKPLLTLALATGMRRGELLSMQWRHVDLERRTVFLPQTKNGRARTVPLSPNAVAVLMDLPRADDRCLPLSGNSVRLAFERLRQRAGVIDLTFHDLRHEAVSRFVESGLSLAQVQMISGHRDLRMLMRYTHLQTDDIVAKLAAVGLD</sequence>
<dbReference type="CDD" id="cd00796">
    <property type="entry name" value="INT_Rci_Hp1_C"/>
    <property type="match status" value="1"/>
</dbReference>
<dbReference type="InterPro" id="IPR011010">
    <property type="entry name" value="DNA_brk_join_enz"/>
</dbReference>
<evidence type="ECO:0000256" key="3">
    <source>
        <dbReference type="ARBA" id="ARBA00023172"/>
    </source>
</evidence>
<keyword evidence="2" id="KW-0238">DNA-binding</keyword>
<evidence type="ECO:0000256" key="1">
    <source>
        <dbReference type="ARBA" id="ARBA00022908"/>
    </source>
</evidence>
<dbReference type="AlphaFoldDB" id="A0A0P1E1K0"/>
<dbReference type="PANTHER" id="PTHR30349:SF94">
    <property type="entry name" value="INTEGRASE_RECOMBINASE HI_1414-RELATED"/>
    <property type="match status" value="1"/>
</dbReference>
<gene>
    <name evidence="6" type="primary">xerC</name>
    <name evidence="6" type="ORF">RUM4293_00723</name>
</gene>
<keyword evidence="7" id="KW-1185">Reference proteome</keyword>
<dbReference type="GO" id="GO:0015074">
    <property type="term" value="P:DNA integration"/>
    <property type="evidence" value="ECO:0007669"/>
    <property type="project" value="UniProtKB-KW"/>
</dbReference>
<keyword evidence="3" id="KW-0233">DNA recombination</keyword>
<keyword evidence="1" id="KW-0229">DNA integration</keyword>
<evidence type="ECO:0000313" key="7">
    <source>
        <dbReference type="Proteomes" id="UP000050786"/>
    </source>
</evidence>
<dbReference type="Gene3D" id="1.10.150.130">
    <property type="match status" value="1"/>
</dbReference>
<dbReference type="RefSeq" id="WP_058271968.1">
    <property type="nucleotide sequence ID" value="NZ_CYPS01000010.1"/>
</dbReference>
<feature type="domain" description="Tyr recombinase" evidence="5">
    <location>
        <begin position="165"/>
        <end position="331"/>
    </location>
</feature>